<name>A0ABW0GNP9_9MICO</name>
<proteinExistence type="predicted"/>
<dbReference type="RefSeq" id="WP_340266963.1">
    <property type="nucleotide sequence ID" value="NZ_JBBEOG010000001.1"/>
</dbReference>
<keyword evidence="5" id="KW-1185">Reference proteome</keyword>
<dbReference type="PANTHER" id="PTHR43317:SF1">
    <property type="entry name" value="THERMOSPERMINE SYNTHASE ACAULIS5"/>
    <property type="match status" value="1"/>
</dbReference>
<dbReference type="Gene3D" id="3.40.50.150">
    <property type="entry name" value="Vaccinia Virus protein VP39"/>
    <property type="match status" value="1"/>
</dbReference>
<dbReference type="InterPro" id="IPR029063">
    <property type="entry name" value="SAM-dependent_MTases_sf"/>
</dbReference>
<evidence type="ECO:0000313" key="4">
    <source>
        <dbReference type="EMBL" id="MFC5380121.1"/>
    </source>
</evidence>
<sequence length="515" mass="51986">MTDSATGAPAPGRPAVGQPLAVVVVFATSAAVLVLEILAARLLAPYVGESLRTYTAIIGVVLAGIAAGSWLGGRWADAVDPRLVLGPVVTGGGLLGLAALPLTTAAGSALAGSGAIGTVLVTGLAFFGPALLLTAATPLCVALRLQDLAETGRVVGRLSAVGTAGALVGTFTTGFVLVAALPTRVIVVAVAGAMVVLGLGLTVALSRRGARRTVALAAVAVALGGVAWVVPTPCDVETEYYCAAVVAETTDDGRELDVLVLDSLRHSAVDVDDPSYLHFRYTQLFGAVLSTRPAGPLDVVHVGAGGLSMPRWLDAERPGSASTVLEIDPALADLARERLGWTDPPSTRVLAGDARLTLADLPAATADAVVGDAFGGLAVPWHLTTLEFLADVQRVLRPDGVYVLNVVDYDDLGLARAQTATLSAAFDHVAVVATPERLAGEGGGNLVLVATDASLAPDEIRAAVPAADVGAGSGSGSRETVLTGSGLERWVGDAVVLTDDYAPVDQLLSPADLPG</sequence>
<dbReference type="CDD" id="cd02440">
    <property type="entry name" value="AdoMet_MTases"/>
    <property type="match status" value="1"/>
</dbReference>
<organism evidence="4 5">
    <name type="scientific">Aquipuribacter nitratireducens</name>
    <dbReference type="NCBI Taxonomy" id="650104"/>
    <lineage>
        <taxon>Bacteria</taxon>
        <taxon>Bacillati</taxon>
        <taxon>Actinomycetota</taxon>
        <taxon>Actinomycetes</taxon>
        <taxon>Micrococcales</taxon>
        <taxon>Intrasporangiaceae</taxon>
        <taxon>Aquipuribacter</taxon>
    </lineage>
</organism>
<protein>
    <submittedName>
        <fullName evidence="4">Fused MFS/spermidine synthase</fullName>
    </submittedName>
</protein>
<feature type="transmembrane region" description="Helical" evidence="2">
    <location>
        <begin position="155"/>
        <end position="179"/>
    </location>
</feature>
<dbReference type="SUPFAM" id="SSF53335">
    <property type="entry name" value="S-adenosyl-L-methionine-dependent methyltransferases"/>
    <property type="match status" value="1"/>
</dbReference>
<gene>
    <name evidence="4" type="ORF">ACFPJ6_04915</name>
</gene>
<evidence type="ECO:0000256" key="1">
    <source>
        <dbReference type="ARBA" id="ARBA00023115"/>
    </source>
</evidence>
<feature type="transmembrane region" description="Helical" evidence="2">
    <location>
        <begin position="115"/>
        <end position="143"/>
    </location>
</feature>
<dbReference type="PANTHER" id="PTHR43317">
    <property type="entry name" value="THERMOSPERMINE SYNTHASE ACAULIS5"/>
    <property type="match status" value="1"/>
</dbReference>
<keyword evidence="2" id="KW-0472">Membrane</keyword>
<keyword evidence="2" id="KW-0812">Transmembrane</keyword>
<feature type="transmembrane region" description="Helical" evidence="2">
    <location>
        <begin position="51"/>
        <end position="71"/>
    </location>
</feature>
<dbReference type="Pfam" id="PF08241">
    <property type="entry name" value="Methyltransf_11"/>
    <property type="match status" value="1"/>
</dbReference>
<accession>A0ABW0GNP9</accession>
<comment type="caution">
    <text evidence="4">The sequence shown here is derived from an EMBL/GenBank/DDBJ whole genome shotgun (WGS) entry which is preliminary data.</text>
</comment>
<evidence type="ECO:0000313" key="5">
    <source>
        <dbReference type="Proteomes" id="UP001596122"/>
    </source>
</evidence>
<feature type="domain" description="Methyltransferase type 11" evidence="3">
    <location>
        <begin position="301"/>
        <end position="403"/>
    </location>
</feature>
<evidence type="ECO:0000259" key="3">
    <source>
        <dbReference type="Pfam" id="PF08241"/>
    </source>
</evidence>
<dbReference type="Proteomes" id="UP001596122">
    <property type="component" value="Unassembled WGS sequence"/>
</dbReference>
<feature type="transmembrane region" description="Helical" evidence="2">
    <location>
        <begin position="213"/>
        <end position="230"/>
    </location>
</feature>
<keyword evidence="1" id="KW-0620">Polyamine biosynthesis</keyword>
<reference evidence="5" key="1">
    <citation type="journal article" date="2019" name="Int. J. Syst. Evol. Microbiol.">
        <title>The Global Catalogue of Microorganisms (GCM) 10K type strain sequencing project: providing services to taxonomists for standard genome sequencing and annotation.</title>
        <authorList>
            <consortium name="The Broad Institute Genomics Platform"/>
            <consortium name="The Broad Institute Genome Sequencing Center for Infectious Disease"/>
            <person name="Wu L."/>
            <person name="Ma J."/>
        </authorList>
    </citation>
    <scope>NUCLEOTIDE SEQUENCE [LARGE SCALE GENOMIC DNA]</scope>
    <source>
        <strain evidence="5">CCUG 43114</strain>
    </source>
</reference>
<feature type="transmembrane region" description="Helical" evidence="2">
    <location>
        <begin position="185"/>
        <end position="206"/>
    </location>
</feature>
<dbReference type="EMBL" id="JBHSLD010000006">
    <property type="protein sequence ID" value="MFC5380121.1"/>
    <property type="molecule type" value="Genomic_DNA"/>
</dbReference>
<dbReference type="NCBIfam" id="NF037959">
    <property type="entry name" value="MFS_SpdSyn"/>
    <property type="match status" value="1"/>
</dbReference>
<feature type="transmembrane region" description="Helical" evidence="2">
    <location>
        <begin position="83"/>
        <end position="103"/>
    </location>
</feature>
<feature type="transmembrane region" description="Helical" evidence="2">
    <location>
        <begin position="20"/>
        <end position="39"/>
    </location>
</feature>
<evidence type="ECO:0000256" key="2">
    <source>
        <dbReference type="SAM" id="Phobius"/>
    </source>
</evidence>
<keyword evidence="2" id="KW-1133">Transmembrane helix</keyword>
<dbReference type="InterPro" id="IPR013216">
    <property type="entry name" value="Methyltransf_11"/>
</dbReference>